<dbReference type="EMBL" id="CAJNOK010035783">
    <property type="protein sequence ID" value="CAF1516607.1"/>
    <property type="molecule type" value="Genomic_DNA"/>
</dbReference>
<comment type="caution">
    <text evidence="3">The sequence shown here is derived from an EMBL/GenBank/DDBJ whole genome shotgun (WGS) entry which is preliminary data.</text>
</comment>
<name>A0A8S2TTM1_9BILA</name>
<dbReference type="EMBL" id="CAJOBA010057886">
    <property type="protein sequence ID" value="CAF4303924.1"/>
    <property type="molecule type" value="Genomic_DNA"/>
</dbReference>
<gene>
    <name evidence="2" type="ORF">OVA965_LOCUS37611</name>
    <name evidence="3" type="ORF">TMI583_LOCUS38703</name>
</gene>
<dbReference type="Proteomes" id="UP000677228">
    <property type="component" value="Unassembled WGS sequence"/>
</dbReference>
<accession>A0A8S2TTM1</accession>
<evidence type="ECO:0000313" key="2">
    <source>
        <dbReference type="EMBL" id="CAF1516607.1"/>
    </source>
</evidence>
<dbReference type="AlphaFoldDB" id="A0A8S2TTM1"/>
<evidence type="ECO:0000313" key="4">
    <source>
        <dbReference type="Proteomes" id="UP000682733"/>
    </source>
</evidence>
<feature type="region of interest" description="Disordered" evidence="1">
    <location>
        <begin position="42"/>
        <end position="125"/>
    </location>
</feature>
<evidence type="ECO:0000256" key="1">
    <source>
        <dbReference type="SAM" id="MobiDB-lite"/>
    </source>
</evidence>
<proteinExistence type="predicted"/>
<sequence length="125" mass="14486">MAVAYNNNLPIREDFRCALCRQKNVFHCEHDTKYRDQILGTYDPSIPSSTQSDQLASHRALERQRHTRNNSSKNNGRFKKLPPIASTSRTTVEKDFENKRGKKTTNEYSVKTSEQHKNKKSCTIL</sequence>
<organism evidence="3 4">
    <name type="scientific">Didymodactylos carnosus</name>
    <dbReference type="NCBI Taxonomy" id="1234261"/>
    <lineage>
        <taxon>Eukaryota</taxon>
        <taxon>Metazoa</taxon>
        <taxon>Spiralia</taxon>
        <taxon>Gnathifera</taxon>
        <taxon>Rotifera</taxon>
        <taxon>Eurotatoria</taxon>
        <taxon>Bdelloidea</taxon>
        <taxon>Philodinida</taxon>
        <taxon>Philodinidae</taxon>
        <taxon>Didymodactylos</taxon>
    </lineage>
</organism>
<feature type="compositionally biased region" description="Polar residues" evidence="1">
    <location>
        <begin position="46"/>
        <end position="55"/>
    </location>
</feature>
<dbReference type="Proteomes" id="UP000682733">
    <property type="component" value="Unassembled WGS sequence"/>
</dbReference>
<evidence type="ECO:0000313" key="3">
    <source>
        <dbReference type="EMBL" id="CAF4303924.1"/>
    </source>
</evidence>
<reference evidence="3" key="1">
    <citation type="submission" date="2021-02" db="EMBL/GenBank/DDBJ databases">
        <authorList>
            <person name="Nowell W R."/>
        </authorList>
    </citation>
    <scope>NUCLEOTIDE SEQUENCE</scope>
</reference>
<protein>
    <submittedName>
        <fullName evidence="3">Uncharacterized protein</fullName>
    </submittedName>
</protein>